<dbReference type="InterPro" id="IPR050706">
    <property type="entry name" value="Cyclic-di-GMP_PDE-like"/>
</dbReference>
<dbReference type="Gene3D" id="3.20.20.450">
    <property type="entry name" value="EAL domain"/>
    <property type="match status" value="1"/>
</dbReference>
<gene>
    <name evidence="2" type="ORF">PQU92_16390</name>
</gene>
<keyword evidence="3" id="KW-1185">Reference proteome</keyword>
<dbReference type="PANTHER" id="PTHR33121:SF70">
    <property type="entry name" value="SIGNALING PROTEIN YKOW"/>
    <property type="match status" value="1"/>
</dbReference>
<protein>
    <submittedName>
        <fullName evidence="2">EAL domain-containing protein</fullName>
    </submittedName>
</protein>
<reference evidence="2 3" key="1">
    <citation type="submission" date="2023-01" db="EMBL/GenBank/DDBJ databases">
        <title>Novel species of the genus Asticcacaulis isolated from rivers.</title>
        <authorList>
            <person name="Lu H."/>
        </authorList>
    </citation>
    <scope>NUCLEOTIDE SEQUENCE [LARGE SCALE GENOMIC DNA]</scope>
    <source>
        <strain evidence="2 3">BYS171W</strain>
    </source>
</reference>
<organism evidence="2 3">
    <name type="scientific">Asticcacaulis aquaticus</name>
    <dbReference type="NCBI Taxonomy" id="2984212"/>
    <lineage>
        <taxon>Bacteria</taxon>
        <taxon>Pseudomonadati</taxon>
        <taxon>Pseudomonadota</taxon>
        <taxon>Alphaproteobacteria</taxon>
        <taxon>Caulobacterales</taxon>
        <taxon>Caulobacteraceae</taxon>
        <taxon>Asticcacaulis</taxon>
    </lineage>
</organism>
<dbReference type="RefSeq" id="WP_272749336.1">
    <property type="nucleotide sequence ID" value="NZ_JAQQKX010000016.1"/>
</dbReference>
<proteinExistence type="predicted"/>
<comment type="caution">
    <text evidence="2">The sequence shown here is derived from an EMBL/GenBank/DDBJ whole genome shotgun (WGS) entry which is preliminary data.</text>
</comment>
<dbReference type="Proteomes" id="UP001214854">
    <property type="component" value="Unassembled WGS sequence"/>
</dbReference>
<dbReference type="InterPro" id="IPR001633">
    <property type="entry name" value="EAL_dom"/>
</dbReference>
<dbReference type="SMART" id="SM01080">
    <property type="entry name" value="CHASE2"/>
    <property type="match status" value="1"/>
</dbReference>
<name>A0ABT5HXR3_9CAUL</name>
<dbReference type="Pfam" id="PF05226">
    <property type="entry name" value="CHASE2"/>
    <property type="match status" value="1"/>
</dbReference>
<evidence type="ECO:0000259" key="1">
    <source>
        <dbReference type="PROSITE" id="PS50883"/>
    </source>
</evidence>
<dbReference type="InterPro" id="IPR007890">
    <property type="entry name" value="CHASE2"/>
</dbReference>
<sequence>MKFAHAFSTFKARLRKPGALVVLLGLSALFTVIEIGNPLELFLRTTRNAVMEKPVSGDIAVVGLDEPALAALGPWPWKSAHLSALTDRLFADGATRVFFTLPLQDQGETSNNLLAETFSRHPGQVYAAATVDYRLGRRKGRDVLPAAALSDEVQTVSMARFVGFWRGVSAVPYRSTIGGKDLESIESALSGVTGKAGERFPINYAFDASSIPYVSAADVLSGHGGSVVRSKDVVIGFNAPGLGEQLAVLGQGHRSPEAVVVVMGAETLKAGKPLNLGWLPGWLLAACAAAYALNAKPLPFRRVALTATALVLLVAPGVLEAFNIFAEAMGGLSLLGMVAVLNLWRRFGARQKKGGTINPVSGLYTTNAIRHDDGQDGRQLVAARIRRYAEVVSALPPEAEKLLIKEIVARLELGAGGAQLYHGDDGNFFWLSNLYDHDLLIEQFMALHVIFRSPIRVQRNAFDVDISFGLDREFNLPLSHRLTSALAAAHAAEQDGTRWRLHDPSLTGQKEWNLSLLGELDEALDKGDIWVAYQPKMDLYSKELIGAEALVRWTHAVRGPVSPVEFVEMAEKHGRIDRLTDFVLNDALKVARSVLADKPDFRISVNISPSLLVSRDILDMVRGALARHEVDPTCLILEITETLAIAQNETPSLLMAEFRAMGIGLSIDDYGTGLSTLEYLRKIPATELKIDRRFTQDICTDKADRAVMRSTIQLAHALGMKAVAEGIETIEVISLLSRMGCDVGQGYYIARPMESKAFLARMAADVAQIRHG</sequence>
<dbReference type="EMBL" id="JAQQKX010000016">
    <property type="protein sequence ID" value="MDC7684865.1"/>
    <property type="molecule type" value="Genomic_DNA"/>
</dbReference>
<dbReference type="PROSITE" id="PS50883">
    <property type="entry name" value="EAL"/>
    <property type="match status" value="1"/>
</dbReference>
<dbReference type="InterPro" id="IPR035919">
    <property type="entry name" value="EAL_sf"/>
</dbReference>
<dbReference type="SMART" id="SM00052">
    <property type="entry name" value="EAL"/>
    <property type="match status" value="1"/>
</dbReference>
<evidence type="ECO:0000313" key="2">
    <source>
        <dbReference type="EMBL" id="MDC7684865.1"/>
    </source>
</evidence>
<feature type="domain" description="EAL" evidence="1">
    <location>
        <begin position="513"/>
        <end position="766"/>
    </location>
</feature>
<accession>A0ABT5HXR3</accession>
<dbReference type="Pfam" id="PF00563">
    <property type="entry name" value="EAL"/>
    <property type="match status" value="1"/>
</dbReference>
<dbReference type="SUPFAM" id="SSF141868">
    <property type="entry name" value="EAL domain-like"/>
    <property type="match status" value="1"/>
</dbReference>
<evidence type="ECO:0000313" key="3">
    <source>
        <dbReference type="Proteomes" id="UP001214854"/>
    </source>
</evidence>
<dbReference type="CDD" id="cd01948">
    <property type="entry name" value="EAL"/>
    <property type="match status" value="1"/>
</dbReference>
<dbReference type="PANTHER" id="PTHR33121">
    <property type="entry name" value="CYCLIC DI-GMP PHOSPHODIESTERASE PDEF"/>
    <property type="match status" value="1"/>
</dbReference>